<dbReference type="STRING" id="479435.Kfla_0296"/>
<protein>
    <submittedName>
        <fullName evidence="2">Methyltransferase FkbM family</fullName>
    </submittedName>
</protein>
<evidence type="ECO:0000313" key="2">
    <source>
        <dbReference type="EMBL" id="ADB29420.1"/>
    </source>
</evidence>
<dbReference type="KEGG" id="kfl:Kfla_0296"/>
<dbReference type="Gene3D" id="3.40.50.150">
    <property type="entry name" value="Vaccinia Virus protein VP39"/>
    <property type="match status" value="1"/>
</dbReference>
<dbReference type="InterPro" id="IPR006342">
    <property type="entry name" value="FkbM_mtfrase"/>
</dbReference>
<proteinExistence type="predicted"/>
<dbReference type="PANTHER" id="PTHR34203:SF15">
    <property type="entry name" value="SLL1173 PROTEIN"/>
    <property type="match status" value="1"/>
</dbReference>
<dbReference type="AlphaFoldDB" id="D2PTA4"/>
<evidence type="ECO:0000313" key="3">
    <source>
        <dbReference type="Proteomes" id="UP000007967"/>
    </source>
</evidence>
<dbReference type="InterPro" id="IPR052514">
    <property type="entry name" value="SAM-dependent_MTase"/>
</dbReference>
<keyword evidence="2" id="KW-0489">Methyltransferase</keyword>
<dbReference type="InterPro" id="IPR029063">
    <property type="entry name" value="SAM-dependent_MTases_sf"/>
</dbReference>
<dbReference type="Proteomes" id="UP000007967">
    <property type="component" value="Chromosome"/>
</dbReference>
<dbReference type="PANTHER" id="PTHR34203">
    <property type="entry name" value="METHYLTRANSFERASE, FKBM FAMILY PROTEIN"/>
    <property type="match status" value="1"/>
</dbReference>
<name>D2PTA4_KRIFD</name>
<accession>D2PTA4</accession>
<organism evidence="2 3">
    <name type="scientific">Kribbella flavida (strain DSM 17836 / JCM 10339 / NBRC 14399)</name>
    <dbReference type="NCBI Taxonomy" id="479435"/>
    <lineage>
        <taxon>Bacteria</taxon>
        <taxon>Bacillati</taxon>
        <taxon>Actinomycetota</taxon>
        <taxon>Actinomycetes</taxon>
        <taxon>Propionibacteriales</taxon>
        <taxon>Kribbellaceae</taxon>
        <taxon>Kribbella</taxon>
    </lineage>
</organism>
<evidence type="ECO:0000259" key="1">
    <source>
        <dbReference type="Pfam" id="PF05050"/>
    </source>
</evidence>
<dbReference type="GO" id="GO:0032259">
    <property type="term" value="P:methylation"/>
    <property type="evidence" value="ECO:0007669"/>
    <property type="project" value="UniProtKB-KW"/>
</dbReference>
<gene>
    <name evidence="2" type="ordered locus">Kfla_0296</name>
</gene>
<dbReference type="HOGENOM" id="CLU_857331_0_0_11"/>
<keyword evidence="3" id="KW-1185">Reference proteome</keyword>
<keyword evidence="2" id="KW-0808">Transferase</keyword>
<reference evidence="3" key="1">
    <citation type="submission" date="2009-09" db="EMBL/GenBank/DDBJ databases">
        <title>The complete genome of Kribbella flavida DSM 17836.</title>
        <authorList>
            <consortium name="US DOE Joint Genome Institute (JGI-PGF)"/>
            <person name="Lucas S."/>
            <person name="Copeland A."/>
            <person name="Lapidus A."/>
            <person name="Glavina del Rio T."/>
            <person name="Dalin E."/>
            <person name="Tice H."/>
            <person name="Bruce D."/>
            <person name="Goodwin L."/>
            <person name="Pitluck S."/>
            <person name="Kyrpides N."/>
            <person name="Mavromatis K."/>
            <person name="Ivanova N."/>
            <person name="Saunders E."/>
            <person name="Brettin T."/>
            <person name="Detter J.C."/>
            <person name="Han C."/>
            <person name="Larimer F."/>
            <person name="Land M."/>
            <person name="Hauser L."/>
            <person name="Markowitz V."/>
            <person name="Cheng J.-F."/>
            <person name="Hugenholtz P."/>
            <person name="Woyke T."/>
            <person name="Wu D."/>
            <person name="Pukall R."/>
            <person name="Klenk H.-P."/>
            <person name="Eisen J.A."/>
        </authorList>
    </citation>
    <scope>NUCLEOTIDE SEQUENCE [LARGE SCALE GENOMIC DNA]</scope>
    <source>
        <strain evidence="3">DSM 17836 / JCM 10339 / NBRC 14399</strain>
    </source>
</reference>
<reference evidence="2 3" key="2">
    <citation type="journal article" date="2010" name="Stand. Genomic Sci.">
        <title>Complete genome sequence of Kribbella flavida type strain (IFO 14399).</title>
        <authorList>
            <person name="Pukall R."/>
            <person name="Lapidus A."/>
            <person name="Glavina Del Rio T."/>
            <person name="Copeland A."/>
            <person name="Tice H."/>
            <person name="Cheng J.-F."/>
            <person name="Lucas S."/>
            <person name="Chen F."/>
            <person name="Nolan M."/>
            <person name="LaButti K."/>
            <person name="Pati A."/>
            <person name="Ivanova N."/>
            <person name="Mavrommatis K."/>
            <person name="Mikhailova N."/>
            <person name="Pitluck S."/>
            <person name="Bruce D."/>
            <person name="Goodwin L."/>
            <person name="Land M."/>
            <person name="Hauser L."/>
            <person name="Chang Y.-J."/>
            <person name="Jeffries C.D."/>
            <person name="Chen A."/>
            <person name="Palaniappan K."/>
            <person name="Chain P."/>
            <person name="Rohde M."/>
            <person name="Goeker M."/>
            <person name="Bristow J."/>
            <person name="Eisen J.A."/>
            <person name="Markowitz V."/>
            <person name="Hugenholtz P."/>
            <person name="Kyrpides N.C."/>
            <person name="Klenk H.-P."/>
            <person name="Brettin T."/>
        </authorList>
    </citation>
    <scope>NUCLEOTIDE SEQUENCE [LARGE SCALE GENOMIC DNA]</scope>
    <source>
        <strain evidence="3">DSM 17836 / JCM 10339 / NBRC 14399</strain>
    </source>
</reference>
<feature type="domain" description="Methyltransferase FkbM" evidence="1">
    <location>
        <begin position="134"/>
        <end position="296"/>
    </location>
</feature>
<dbReference type="EMBL" id="CP001736">
    <property type="protein sequence ID" value="ADB29420.1"/>
    <property type="molecule type" value="Genomic_DNA"/>
</dbReference>
<dbReference type="Pfam" id="PF05050">
    <property type="entry name" value="Methyltransf_21"/>
    <property type="match status" value="1"/>
</dbReference>
<sequence length="324" mass="36095">MIRRKTGYLGWMELRDGGVGRAAWRLPYVAERVGGAGAARRVAQVVGRLEGARRGGVHRVATRISPRLADRNPELVKISPDWAVDAIDVRRHGLRLQLDLRDNLQAVLYYAGRYEPTTSRFLTAELRAGDVMLDIGANIGLHTLGVARRLRELSSGRVIAFEPAEDSLAKLQEAAERNGLDELIDTVPAALGDRTQEAALHADSRYDVADTGVRSLSADGEVVQQVTVVRLDDWARANDLNRLNLVKIDVEGAELDVLRGAAHTLTRLRPRAILVEDKLEDQRSRLYEVLDELGYRPTGDLLDHNRLFRRDRSLKASTGRHSLR</sequence>
<dbReference type="GO" id="GO:0008168">
    <property type="term" value="F:methyltransferase activity"/>
    <property type="evidence" value="ECO:0007669"/>
    <property type="project" value="UniProtKB-KW"/>
</dbReference>
<dbReference type="SUPFAM" id="SSF53335">
    <property type="entry name" value="S-adenosyl-L-methionine-dependent methyltransferases"/>
    <property type="match status" value="1"/>
</dbReference>
<dbReference type="NCBIfam" id="TIGR01444">
    <property type="entry name" value="fkbM_fam"/>
    <property type="match status" value="1"/>
</dbReference>
<dbReference type="eggNOG" id="COG2242">
    <property type="taxonomic scope" value="Bacteria"/>
</dbReference>